<proteinExistence type="predicted"/>
<accession>A0A517Y663</accession>
<dbReference type="Proteomes" id="UP000315017">
    <property type="component" value="Chromosome"/>
</dbReference>
<organism evidence="1 2">
    <name type="scientific">Anatilimnocola aggregata</name>
    <dbReference type="NCBI Taxonomy" id="2528021"/>
    <lineage>
        <taxon>Bacteria</taxon>
        <taxon>Pseudomonadati</taxon>
        <taxon>Planctomycetota</taxon>
        <taxon>Planctomycetia</taxon>
        <taxon>Pirellulales</taxon>
        <taxon>Pirellulaceae</taxon>
        <taxon>Anatilimnocola</taxon>
    </lineage>
</organism>
<dbReference type="AlphaFoldDB" id="A0A517Y663"/>
<evidence type="ECO:0000313" key="1">
    <source>
        <dbReference type="EMBL" id="QDU25729.1"/>
    </source>
</evidence>
<dbReference type="EMBL" id="CP036274">
    <property type="protein sequence ID" value="QDU25729.1"/>
    <property type="molecule type" value="Genomic_DNA"/>
</dbReference>
<dbReference type="KEGG" id="aagg:ETAA8_07990"/>
<dbReference type="RefSeq" id="WP_145085164.1">
    <property type="nucleotide sequence ID" value="NZ_CP036274.1"/>
</dbReference>
<protein>
    <submittedName>
        <fullName evidence="1">Uncharacterized protein</fullName>
    </submittedName>
</protein>
<name>A0A517Y663_9BACT</name>
<evidence type="ECO:0000313" key="2">
    <source>
        <dbReference type="Proteomes" id="UP000315017"/>
    </source>
</evidence>
<keyword evidence="2" id="KW-1185">Reference proteome</keyword>
<sequence>MIDFFWELRQQQQVSQAESSAASAKQQVSQHSSRLRDMEQQLARVTLVSQAVWELLRERVGLTEDELVDKITEVDLRDGSKDNRLAHQVLACPKCQRTLSTKNVRCIYCSCEVPKEHVFQ</sequence>
<gene>
    <name evidence="1" type="ORF">ETAA8_07990</name>
</gene>
<dbReference type="OrthoDB" id="6402077at2"/>
<reference evidence="1 2" key="1">
    <citation type="submission" date="2019-02" db="EMBL/GenBank/DDBJ databases">
        <title>Deep-cultivation of Planctomycetes and their phenomic and genomic characterization uncovers novel biology.</title>
        <authorList>
            <person name="Wiegand S."/>
            <person name="Jogler M."/>
            <person name="Boedeker C."/>
            <person name="Pinto D."/>
            <person name="Vollmers J."/>
            <person name="Rivas-Marin E."/>
            <person name="Kohn T."/>
            <person name="Peeters S.H."/>
            <person name="Heuer A."/>
            <person name="Rast P."/>
            <person name="Oberbeckmann S."/>
            <person name="Bunk B."/>
            <person name="Jeske O."/>
            <person name="Meyerdierks A."/>
            <person name="Storesund J.E."/>
            <person name="Kallscheuer N."/>
            <person name="Luecker S."/>
            <person name="Lage O.M."/>
            <person name="Pohl T."/>
            <person name="Merkel B.J."/>
            <person name="Hornburger P."/>
            <person name="Mueller R.-W."/>
            <person name="Bruemmer F."/>
            <person name="Labrenz M."/>
            <person name="Spormann A.M."/>
            <person name="Op den Camp H."/>
            <person name="Overmann J."/>
            <person name="Amann R."/>
            <person name="Jetten M.S.M."/>
            <person name="Mascher T."/>
            <person name="Medema M.H."/>
            <person name="Devos D.P."/>
            <person name="Kaster A.-K."/>
            <person name="Ovreas L."/>
            <person name="Rohde M."/>
            <person name="Galperin M.Y."/>
            <person name="Jogler C."/>
        </authorList>
    </citation>
    <scope>NUCLEOTIDE SEQUENCE [LARGE SCALE GENOMIC DNA]</scope>
    <source>
        <strain evidence="1 2">ETA_A8</strain>
    </source>
</reference>